<dbReference type="PANTHER" id="PTHR31415:SF179">
    <property type="entry name" value="LATE EMBRYOGENESIS ABUNDANT PROTEIN, LEA_2 SUBGROUP"/>
    <property type="match status" value="1"/>
</dbReference>
<proteinExistence type="predicted"/>
<accession>A0A5N6MA95</accession>
<evidence type="ECO:0000313" key="3">
    <source>
        <dbReference type="EMBL" id="KAD3337372.1"/>
    </source>
</evidence>
<dbReference type="GO" id="GO:0005886">
    <property type="term" value="C:plasma membrane"/>
    <property type="evidence" value="ECO:0007669"/>
    <property type="project" value="TreeGrafter"/>
</dbReference>
<dbReference type="OrthoDB" id="1889094at2759"/>
<evidence type="ECO:0000313" key="4">
    <source>
        <dbReference type="Proteomes" id="UP000326396"/>
    </source>
</evidence>
<protein>
    <submittedName>
        <fullName evidence="3">Uncharacterized protein</fullName>
    </submittedName>
</protein>
<dbReference type="Proteomes" id="UP000326396">
    <property type="component" value="Linkage Group LG6"/>
</dbReference>
<dbReference type="GO" id="GO:0009506">
    <property type="term" value="C:plasmodesma"/>
    <property type="evidence" value="ECO:0007669"/>
    <property type="project" value="TreeGrafter"/>
</dbReference>
<dbReference type="EMBL" id="SZYD01000016">
    <property type="protein sequence ID" value="KAD3337372.1"/>
    <property type="molecule type" value="Genomic_DNA"/>
</dbReference>
<dbReference type="InterPro" id="IPR044839">
    <property type="entry name" value="NDR1-like"/>
</dbReference>
<dbReference type="AlphaFoldDB" id="A0A5N6MA95"/>
<name>A0A5N6MA95_9ASTR</name>
<comment type="subcellular location">
    <subcellularLocation>
        <location evidence="1">Membrane</location>
    </subcellularLocation>
</comment>
<evidence type="ECO:0000256" key="2">
    <source>
        <dbReference type="ARBA" id="ARBA00023136"/>
    </source>
</evidence>
<evidence type="ECO:0000256" key="1">
    <source>
        <dbReference type="ARBA" id="ARBA00004370"/>
    </source>
</evidence>
<dbReference type="GO" id="GO:0098542">
    <property type="term" value="P:defense response to other organism"/>
    <property type="evidence" value="ECO:0007669"/>
    <property type="project" value="InterPro"/>
</dbReference>
<comment type="caution">
    <text evidence="3">The sequence shown here is derived from an EMBL/GenBank/DDBJ whole genome shotgun (WGS) entry which is preliminary data.</text>
</comment>
<keyword evidence="2" id="KW-0472">Membrane</keyword>
<organism evidence="3 4">
    <name type="scientific">Mikania micrantha</name>
    <name type="common">bitter vine</name>
    <dbReference type="NCBI Taxonomy" id="192012"/>
    <lineage>
        <taxon>Eukaryota</taxon>
        <taxon>Viridiplantae</taxon>
        <taxon>Streptophyta</taxon>
        <taxon>Embryophyta</taxon>
        <taxon>Tracheophyta</taxon>
        <taxon>Spermatophyta</taxon>
        <taxon>Magnoliopsida</taxon>
        <taxon>eudicotyledons</taxon>
        <taxon>Gunneridae</taxon>
        <taxon>Pentapetalae</taxon>
        <taxon>asterids</taxon>
        <taxon>campanulids</taxon>
        <taxon>Asterales</taxon>
        <taxon>Asteraceae</taxon>
        <taxon>Asteroideae</taxon>
        <taxon>Heliantheae alliance</taxon>
        <taxon>Eupatorieae</taxon>
        <taxon>Mikania</taxon>
    </lineage>
</organism>
<keyword evidence="4" id="KW-1185">Reference proteome</keyword>
<gene>
    <name evidence="3" type="ORF">E3N88_32892</name>
</gene>
<reference evidence="3 4" key="1">
    <citation type="submission" date="2019-05" db="EMBL/GenBank/DDBJ databases">
        <title>Mikania micrantha, genome provides insights into the molecular mechanism of rapid growth.</title>
        <authorList>
            <person name="Liu B."/>
        </authorList>
    </citation>
    <scope>NUCLEOTIDE SEQUENCE [LARGE SCALE GENOMIC DNA]</scope>
    <source>
        <strain evidence="3">NLD-2019</strain>
        <tissue evidence="3">Leaf</tissue>
    </source>
</reference>
<sequence length="141" mass="15947">MTFRNPNRRLGIYYESIEAAAVYGRRRLSTAVVHGFYLGHKEENNAGAVFNGEQLVVGGGAKLRYESEKIDGVYIIDLKMRLKIRIKVLRVLLNAYDEMLTTTKHMKGKNFQAFLPDFALTKCNVFVPANSVKAPLLLSQH</sequence>
<dbReference type="PANTHER" id="PTHR31415">
    <property type="entry name" value="OS05G0367900 PROTEIN"/>
    <property type="match status" value="1"/>
</dbReference>